<name>A0A9P7U7G7_9PEZI</name>
<proteinExistence type="predicted"/>
<evidence type="ECO:0000313" key="1">
    <source>
        <dbReference type="EMBL" id="KAG7043153.1"/>
    </source>
</evidence>
<reference evidence="1" key="1">
    <citation type="submission" date="2021-05" db="EMBL/GenBank/DDBJ databases">
        <title>Comparative genomics of three Colletotrichum scovillei strains and genetic complementation revealed genes involved fungal growth and virulence on chili pepper.</title>
        <authorList>
            <person name="Hsieh D.-K."/>
            <person name="Chuang S.-C."/>
            <person name="Chen C.-Y."/>
            <person name="Chao Y.-T."/>
            <person name="Lu M.-Y.J."/>
            <person name="Lee M.-H."/>
            <person name="Shih M.-C."/>
        </authorList>
    </citation>
    <scope>NUCLEOTIDE SEQUENCE</scope>
    <source>
        <strain evidence="1">Coll-153</strain>
    </source>
</reference>
<sequence length="67" mass="7496">MGGRGSNTFPCHHQMFLLVLHGARGGQKSSFHELMCWLRRKDMTGTFILNLASDASYLHTVTVKSCL</sequence>
<accession>A0A9P7U7G7</accession>
<evidence type="ECO:0000313" key="2">
    <source>
        <dbReference type="Proteomes" id="UP000699042"/>
    </source>
</evidence>
<protein>
    <submittedName>
        <fullName evidence="1">Uncharacterized protein</fullName>
    </submittedName>
</protein>
<dbReference type="AlphaFoldDB" id="A0A9P7U7G7"/>
<dbReference type="Proteomes" id="UP000699042">
    <property type="component" value="Unassembled WGS sequence"/>
</dbReference>
<comment type="caution">
    <text evidence="1">The sequence shown here is derived from an EMBL/GenBank/DDBJ whole genome shotgun (WGS) entry which is preliminary data.</text>
</comment>
<organism evidence="1 2">
    <name type="scientific">Colletotrichum scovillei</name>
    <dbReference type="NCBI Taxonomy" id="1209932"/>
    <lineage>
        <taxon>Eukaryota</taxon>
        <taxon>Fungi</taxon>
        <taxon>Dikarya</taxon>
        <taxon>Ascomycota</taxon>
        <taxon>Pezizomycotina</taxon>
        <taxon>Sordariomycetes</taxon>
        <taxon>Hypocreomycetidae</taxon>
        <taxon>Glomerellales</taxon>
        <taxon>Glomerellaceae</taxon>
        <taxon>Colletotrichum</taxon>
        <taxon>Colletotrichum acutatum species complex</taxon>
    </lineage>
</organism>
<gene>
    <name evidence="1" type="ORF">JMJ77_002863</name>
</gene>
<keyword evidence="2" id="KW-1185">Reference proteome</keyword>
<dbReference type="EMBL" id="JAESDN010000012">
    <property type="protein sequence ID" value="KAG7043153.1"/>
    <property type="molecule type" value="Genomic_DNA"/>
</dbReference>